<dbReference type="InterPro" id="IPR030972">
    <property type="entry name" value="UrcA_uranyl"/>
</dbReference>
<dbReference type="EMBL" id="FOZV01000001">
    <property type="protein sequence ID" value="SFS36012.1"/>
    <property type="molecule type" value="Genomic_DNA"/>
</dbReference>
<dbReference type="Proteomes" id="UP000198788">
    <property type="component" value="Unassembled WGS sequence"/>
</dbReference>
<dbReference type="NCBIfam" id="TIGR04433">
    <property type="entry name" value="UrcA_uranyl"/>
    <property type="match status" value="1"/>
</dbReference>
<name>A0A1I6P756_9CAUL</name>
<keyword evidence="1" id="KW-0732">Signal</keyword>
<dbReference type="RefSeq" id="WP_177221779.1">
    <property type="nucleotide sequence ID" value="NZ_FOZV01000001.1"/>
</dbReference>
<organism evidence="2 3">
    <name type="scientific">Brevundimonas viscosa</name>
    <dbReference type="NCBI Taxonomy" id="871741"/>
    <lineage>
        <taxon>Bacteria</taxon>
        <taxon>Pseudomonadati</taxon>
        <taxon>Pseudomonadota</taxon>
        <taxon>Alphaproteobacteria</taxon>
        <taxon>Caulobacterales</taxon>
        <taxon>Caulobacteraceae</taxon>
        <taxon>Brevundimonas</taxon>
    </lineage>
</organism>
<reference evidence="3" key="1">
    <citation type="submission" date="2016-10" db="EMBL/GenBank/DDBJ databases">
        <authorList>
            <person name="Varghese N."/>
            <person name="Submissions S."/>
        </authorList>
    </citation>
    <scope>NUCLEOTIDE SEQUENCE [LARGE SCALE GENOMIC DNA]</scope>
    <source>
        <strain evidence="3">CGMCC 1.10683</strain>
    </source>
</reference>
<proteinExistence type="predicted"/>
<feature type="signal peptide" evidence="1">
    <location>
        <begin position="1"/>
        <end position="21"/>
    </location>
</feature>
<evidence type="ECO:0000313" key="2">
    <source>
        <dbReference type="EMBL" id="SFS36012.1"/>
    </source>
</evidence>
<evidence type="ECO:0000313" key="3">
    <source>
        <dbReference type="Proteomes" id="UP000198788"/>
    </source>
</evidence>
<feature type="chain" id="PRO_5011596082" evidence="1">
    <location>
        <begin position="22"/>
        <end position="100"/>
    </location>
</feature>
<sequence length="100" mass="10660">MKTLASLAAVLTLAAAGAVSAQETRIRWDDLDLSTAAGAAAFDARLDAAARRMCRDARRPGSRIGDHAFCLSAFRNEAIRQLPGTAQVEYALSRLPMVEA</sequence>
<gene>
    <name evidence="2" type="ORF">SAMN05192570_0895</name>
</gene>
<accession>A0A1I6P756</accession>
<keyword evidence="3" id="KW-1185">Reference proteome</keyword>
<evidence type="ECO:0000256" key="1">
    <source>
        <dbReference type="SAM" id="SignalP"/>
    </source>
</evidence>
<dbReference type="AlphaFoldDB" id="A0A1I6P756"/>
<protein>
    <submittedName>
        <fullName evidence="2">UrcA family protein</fullName>
    </submittedName>
</protein>